<sequence length="122" mass="13388">MFVFKTSGSRSSSSLIPSTSHSLLSNISLELKHRIMVGRSLKTRAMLLLISLLLMAIVNHVRRVAEQDVVAFGDSGGGGLPPAYLSKQASSSASRRHLREDYKRMHVVSKRLVPQGPNPLHN</sequence>
<accession>A0A8T0NIU8</accession>
<proteinExistence type="predicted"/>
<dbReference type="Proteomes" id="UP000823388">
    <property type="component" value="Chromosome 9K"/>
</dbReference>
<dbReference type="AlphaFoldDB" id="A0A8T0NIU8"/>
<comment type="caution">
    <text evidence="2">The sequence shown here is derived from an EMBL/GenBank/DDBJ whole genome shotgun (WGS) entry which is preliminary data.</text>
</comment>
<evidence type="ECO:0000256" key="1">
    <source>
        <dbReference type="SAM" id="MobiDB-lite"/>
    </source>
</evidence>
<reference evidence="2" key="1">
    <citation type="submission" date="2020-05" db="EMBL/GenBank/DDBJ databases">
        <title>WGS assembly of Panicum virgatum.</title>
        <authorList>
            <person name="Lovell J.T."/>
            <person name="Jenkins J."/>
            <person name="Shu S."/>
            <person name="Juenger T.E."/>
            <person name="Schmutz J."/>
        </authorList>
    </citation>
    <scope>NUCLEOTIDE SEQUENCE</scope>
    <source>
        <strain evidence="2">AP13</strain>
    </source>
</reference>
<name>A0A8T0NIU8_PANVG</name>
<protein>
    <submittedName>
        <fullName evidence="2">Uncharacterized protein</fullName>
    </submittedName>
</protein>
<feature type="region of interest" description="Disordered" evidence="1">
    <location>
        <begin position="74"/>
        <end position="100"/>
    </location>
</feature>
<organism evidence="2 3">
    <name type="scientific">Panicum virgatum</name>
    <name type="common">Blackwell switchgrass</name>
    <dbReference type="NCBI Taxonomy" id="38727"/>
    <lineage>
        <taxon>Eukaryota</taxon>
        <taxon>Viridiplantae</taxon>
        <taxon>Streptophyta</taxon>
        <taxon>Embryophyta</taxon>
        <taxon>Tracheophyta</taxon>
        <taxon>Spermatophyta</taxon>
        <taxon>Magnoliopsida</taxon>
        <taxon>Liliopsida</taxon>
        <taxon>Poales</taxon>
        <taxon>Poaceae</taxon>
        <taxon>PACMAD clade</taxon>
        <taxon>Panicoideae</taxon>
        <taxon>Panicodae</taxon>
        <taxon>Paniceae</taxon>
        <taxon>Panicinae</taxon>
        <taxon>Panicum</taxon>
        <taxon>Panicum sect. Hiantes</taxon>
    </lineage>
</organism>
<gene>
    <name evidence="2" type="ORF">PVAP13_9KG133800</name>
</gene>
<evidence type="ECO:0000313" key="2">
    <source>
        <dbReference type="EMBL" id="KAG2548052.1"/>
    </source>
</evidence>
<keyword evidence="3" id="KW-1185">Reference proteome</keyword>
<evidence type="ECO:0000313" key="3">
    <source>
        <dbReference type="Proteomes" id="UP000823388"/>
    </source>
</evidence>
<dbReference type="EMBL" id="CM029053">
    <property type="protein sequence ID" value="KAG2548052.1"/>
    <property type="molecule type" value="Genomic_DNA"/>
</dbReference>